<name>A0A519BCK1_9DELT</name>
<gene>
    <name evidence="6" type="ORF">EVJ47_01545</name>
</gene>
<proteinExistence type="predicted"/>
<dbReference type="EMBL" id="SGBD01000001">
    <property type="protein sequence ID" value="RZD14989.1"/>
    <property type="molecule type" value="Genomic_DNA"/>
</dbReference>
<dbReference type="InterPro" id="IPR036188">
    <property type="entry name" value="FAD/NAD-bd_sf"/>
</dbReference>
<dbReference type="Proteomes" id="UP000320813">
    <property type="component" value="Unassembled WGS sequence"/>
</dbReference>
<dbReference type="PROSITE" id="PS51379">
    <property type="entry name" value="4FE4S_FER_2"/>
    <property type="match status" value="1"/>
</dbReference>
<dbReference type="GO" id="GO:0016491">
    <property type="term" value="F:oxidoreductase activity"/>
    <property type="evidence" value="ECO:0007669"/>
    <property type="project" value="InterPro"/>
</dbReference>
<dbReference type="SUPFAM" id="SSF46548">
    <property type="entry name" value="alpha-helical ferredoxin"/>
    <property type="match status" value="2"/>
</dbReference>
<keyword evidence="3" id="KW-0411">Iron-sulfur</keyword>
<dbReference type="Pfam" id="PF07992">
    <property type="entry name" value="Pyr_redox_2"/>
    <property type="match status" value="1"/>
</dbReference>
<dbReference type="InterPro" id="IPR028261">
    <property type="entry name" value="DPD_II"/>
</dbReference>
<evidence type="ECO:0000259" key="5">
    <source>
        <dbReference type="PROSITE" id="PS51379"/>
    </source>
</evidence>
<dbReference type="GO" id="GO:0051536">
    <property type="term" value="F:iron-sulfur cluster binding"/>
    <property type="evidence" value="ECO:0007669"/>
    <property type="project" value="UniProtKB-KW"/>
</dbReference>
<organism evidence="6 7">
    <name type="scientific">Candidatus Acidulodesulfobacterium ferriphilum</name>
    <dbReference type="NCBI Taxonomy" id="2597223"/>
    <lineage>
        <taxon>Bacteria</taxon>
        <taxon>Deltaproteobacteria</taxon>
        <taxon>Candidatus Acidulodesulfobacterales</taxon>
        <taxon>Candidatus Acidulodesulfobacterium</taxon>
    </lineage>
</organism>
<sequence length="570" mass="63236">MLELKKVKKPLNVSQTGASGMSQSPYRPKYVEKKPPCMDTCPNGTKVRNYIQFIAQSESYERPVDESLKEAFYMLTESNPLPSTTGRVCPHPCEDECNRKHKDKPVAINAIEMFVGDYGIKNNLQFKKITDIPRKEKIAIIGSGPAGLSAAYHLAIRGYNVVIFEKFPEAGGYLRYGIPSFRLPLDIIDAEVERIKNLGVEIKTGVNIGTDIAMDKLKSEFDAVFVAIGTHEPIKMKMNGADAPNVYAGVEFLQKAASGEIKDAGKEVVVIGSDSAMDAGMVSRRLGANVTFIYNKGTLNDVSEIEEKGSVEVKEGYAEGIKFEFLFALDEIITENGKATAVRLKKMKLSEKDASGRVHPIIIEGGRELNLKLDTLIYSFGQKPDYKGLENLTKNSNNEFLNVDDNYLVANEDKVFAGGDILKFGLVTDAIGMGRYAAYSIHRKLSGESVKKDERTVIKYGDAVNREGKNMYIAYFQTSERQKRTSRDPLARVKDFDGILNNLGMNELIIEAKRCMSCGMCFDCGSCFEYCSQSAVKKLPKGQHFEFHLETCNGCKKCAESCPCGYIDMI</sequence>
<feature type="compositionally biased region" description="Polar residues" evidence="4">
    <location>
        <begin position="12"/>
        <end position="25"/>
    </location>
</feature>
<dbReference type="SUPFAM" id="SSF51971">
    <property type="entry name" value="Nucleotide-binding domain"/>
    <property type="match status" value="1"/>
</dbReference>
<dbReference type="Gene3D" id="1.10.1060.10">
    <property type="entry name" value="Alpha-helical ferredoxin"/>
    <property type="match status" value="1"/>
</dbReference>
<evidence type="ECO:0000256" key="1">
    <source>
        <dbReference type="ARBA" id="ARBA00022723"/>
    </source>
</evidence>
<dbReference type="PROSITE" id="PS00198">
    <property type="entry name" value="4FE4S_FER_1"/>
    <property type="match status" value="1"/>
</dbReference>
<accession>A0A519BCK1</accession>
<evidence type="ECO:0000256" key="4">
    <source>
        <dbReference type="SAM" id="MobiDB-lite"/>
    </source>
</evidence>
<dbReference type="InterPro" id="IPR017896">
    <property type="entry name" value="4Fe4S_Fe-S-bd"/>
</dbReference>
<evidence type="ECO:0000256" key="3">
    <source>
        <dbReference type="ARBA" id="ARBA00023014"/>
    </source>
</evidence>
<reference evidence="6 7" key="1">
    <citation type="submission" date="2019-01" db="EMBL/GenBank/DDBJ databases">
        <title>Insights into ecological role of a new deltaproteobacterial order Candidatus Sinidesulfobacterales (Sva0485) by metagenomics and metatranscriptomics.</title>
        <authorList>
            <person name="Tan S."/>
            <person name="Liu J."/>
            <person name="Fang Y."/>
            <person name="Hedlund B.P."/>
            <person name="Lian Z.H."/>
            <person name="Huang L.Y."/>
            <person name="Li J.T."/>
            <person name="Huang L.N."/>
            <person name="Li W.J."/>
            <person name="Jiang H.C."/>
            <person name="Dong H.L."/>
            <person name="Shu W.S."/>
        </authorList>
    </citation>
    <scope>NUCLEOTIDE SEQUENCE [LARGE SCALE GENOMIC DNA]</scope>
    <source>
        <strain evidence="6">AP3</strain>
    </source>
</reference>
<dbReference type="InterPro" id="IPR023753">
    <property type="entry name" value="FAD/NAD-binding_dom"/>
</dbReference>
<dbReference type="Gene3D" id="3.30.70.20">
    <property type="match status" value="1"/>
</dbReference>
<dbReference type="Pfam" id="PF14691">
    <property type="entry name" value="Fer4_20"/>
    <property type="match status" value="1"/>
</dbReference>
<keyword evidence="1" id="KW-0479">Metal-binding</keyword>
<dbReference type="AlphaFoldDB" id="A0A519BCK1"/>
<comment type="caution">
    <text evidence="6">The sequence shown here is derived from an EMBL/GenBank/DDBJ whole genome shotgun (WGS) entry which is preliminary data.</text>
</comment>
<evidence type="ECO:0000313" key="6">
    <source>
        <dbReference type="EMBL" id="RZD14989.1"/>
    </source>
</evidence>
<feature type="region of interest" description="Disordered" evidence="4">
    <location>
        <begin position="1"/>
        <end position="30"/>
    </location>
</feature>
<feature type="domain" description="4Fe-4S ferredoxin-type" evidence="5">
    <location>
        <begin position="543"/>
        <end position="570"/>
    </location>
</feature>
<protein>
    <submittedName>
        <fullName evidence="6">FAD-dependent oxidoreductase</fullName>
    </submittedName>
</protein>
<dbReference type="NCBIfam" id="NF009410">
    <property type="entry name" value="PRK12771.1"/>
    <property type="match status" value="1"/>
</dbReference>
<evidence type="ECO:0000256" key="2">
    <source>
        <dbReference type="ARBA" id="ARBA00023004"/>
    </source>
</evidence>
<dbReference type="PRINTS" id="PR00419">
    <property type="entry name" value="ADXRDTASE"/>
</dbReference>
<dbReference type="Gene3D" id="3.50.50.60">
    <property type="entry name" value="FAD/NAD(P)-binding domain"/>
    <property type="match status" value="2"/>
</dbReference>
<dbReference type="GO" id="GO:0046872">
    <property type="term" value="F:metal ion binding"/>
    <property type="evidence" value="ECO:0007669"/>
    <property type="project" value="UniProtKB-KW"/>
</dbReference>
<keyword evidence="2" id="KW-0408">Iron</keyword>
<dbReference type="InterPro" id="IPR009051">
    <property type="entry name" value="Helical_ferredxn"/>
</dbReference>
<evidence type="ECO:0000313" key="7">
    <source>
        <dbReference type="Proteomes" id="UP000320813"/>
    </source>
</evidence>
<dbReference type="PANTHER" id="PTHR42783:SF3">
    <property type="entry name" value="GLUTAMATE SYNTHASE [NADPH] SMALL CHAIN-RELATED"/>
    <property type="match status" value="1"/>
</dbReference>
<dbReference type="InterPro" id="IPR017900">
    <property type="entry name" value="4Fe4S_Fe_S_CS"/>
</dbReference>
<dbReference type="PANTHER" id="PTHR42783">
    <property type="entry name" value="GLUTAMATE SYNTHASE [NADPH] SMALL CHAIN"/>
    <property type="match status" value="1"/>
</dbReference>